<keyword evidence="14" id="KW-1185">Reference proteome</keyword>
<feature type="binding site" evidence="9">
    <location>
        <position position="309"/>
    </location>
    <ligand>
        <name>ATP</name>
        <dbReference type="ChEBI" id="CHEBI:30616"/>
    </ligand>
</feature>
<keyword evidence="3 9" id="KW-0808">Transferase</keyword>
<feature type="binding site" evidence="9">
    <location>
        <position position="15"/>
    </location>
    <ligand>
        <name>ADP</name>
        <dbReference type="ChEBI" id="CHEBI:456216"/>
    </ligand>
</feature>
<feature type="binding site" evidence="9">
    <location>
        <position position="309"/>
    </location>
    <ligand>
        <name>ADP</name>
        <dbReference type="ChEBI" id="CHEBI:456216"/>
    </ligand>
</feature>
<feature type="binding site" evidence="9">
    <location>
        <position position="242"/>
    </location>
    <ligand>
        <name>glycerol</name>
        <dbReference type="ChEBI" id="CHEBI:17754"/>
    </ligand>
</feature>
<dbReference type="PIRSF" id="PIRSF000538">
    <property type="entry name" value="GlpK"/>
    <property type="match status" value="1"/>
</dbReference>
<dbReference type="UniPathway" id="UPA00618">
    <property type="reaction ID" value="UER00672"/>
</dbReference>
<comment type="pathway">
    <text evidence="1 9">Polyol metabolism; glycerol degradation via glycerol kinase pathway; sn-glycerol 3-phosphate from glycerol: step 1/1.</text>
</comment>
<keyword evidence="7 9" id="KW-0067">ATP-binding</keyword>
<keyword evidence="5 9" id="KW-0418">Kinase</keyword>
<feature type="binding site" evidence="9">
    <location>
        <position position="410"/>
    </location>
    <ligand>
        <name>ADP</name>
        <dbReference type="ChEBI" id="CHEBI:456216"/>
    </ligand>
</feature>
<dbReference type="GO" id="GO:0006072">
    <property type="term" value="P:glycerol-3-phosphate metabolic process"/>
    <property type="evidence" value="ECO:0007669"/>
    <property type="project" value="InterPro"/>
</dbReference>
<dbReference type="PROSITE" id="PS00445">
    <property type="entry name" value="FGGY_KINASES_2"/>
    <property type="match status" value="1"/>
</dbReference>
<feature type="binding site" evidence="9">
    <location>
        <position position="81"/>
    </location>
    <ligand>
        <name>sn-glycerol 3-phosphate</name>
        <dbReference type="ChEBI" id="CHEBI:57597"/>
    </ligand>
</feature>
<dbReference type="GO" id="GO:0005829">
    <property type="term" value="C:cytosol"/>
    <property type="evidence" value="ECO:0007669"/>
    <property type="project" value="UniProtKB-ARBA"/>
</dbReference>
<evidence type="ECO:0000256" key="6">
    <source>
        <dbReference type="ARBA" id="ARBA00022798"/>
    </source>
</evidence>
<sequence length="505" mass="55560">MTYVLALDQGTTSSRAILFDASGQIVGVAQKELQQYFPNSGYVEHDPRAIWDDQVQVSRQVLKESRIPADSIAAIGLTNQRETTVLWDRRTGEPLANAIVWQDRRAAAFCAELTERGYADRIHAATGLLPDAYFSASKLRWLLDNIPNARSRADRGELAFGTIDSWLVYKLTGGAAHVTDVSNASRTLLFNIHTLQWDDEMLELFDIPRSLLPVVCPSSMVVGHSEAEIFGHPIPIGSMVGDQQAATFGQTCFETGMVKNTYGTGCFLLLNTGDIAVTSNNRMLTTIGWQMGPKSPVSYCLEGSIFMAGATVQWLRDGLGLFTRTEDIEPLAASVTSTDDLFLVPALTGLGAPYWDANARGLMIGMTRGTERAHIARAALESIALQVNDVLQAMSADSRQPITQLRVDGGASRNNLLMQMQADFSGLPVFRPKVTETTALGAAYLAGLACGVWPDLETVSSHWQLDRIFEPAWSEDRRQSHIERWQQAVERCQEWTTDQSGKNIK</sequence>
<comment type="function">
    <text evidence="9">Key enzyme in the regulation of glycerol uptake and metabolism. Catalyzes the phosphorylation of glycerol to yield sn-glycerol 3-phosphate.</text>
</comment>
<feature type="domain" description="Carbohydrate kinase FGGY N-terminal" evidence="11">
    <location>
        <begin position="3"/>
        <end position="249"/>
    </location>
</feature>
<dbReference type="InterPro" id="IPR043129">
    <property type="entry name" value="ATPase_NBD"/>
</dbReference>
<dbReference type="FunFam" id="3.30.420.40:FF:000008">
    <property type="entry name" value="Glycerol kinase"/>
    <property type="match status" value="1"/>
</dbReference>
<feature type="binding site" evidence="9">
    <location>
        <position position="242"/>
    </location>
    <ligand>
        <name>sn-glycerol 3-phosphate</name>
        <dbReference type="ChEBI" id="CHEBI:57597"/>
    </ligand>
</feature>
<comment type="similarity">
    <text evidence="2 9 10">Belongs to the FGGY kinase family.</text>
</comment>
<dbReference type="GO" id="GO:0004370">
    <property type="term" value="F:glycerol kinase activity"/>
    <property type="evidence" value="ECO:0007669"/>
    <property type="project" value="UniProtKB-UniRule"/>
</dbReference>
<dbReference type="Gene3D" id="3.30.420.40">
    <property type="match status" value="2"/>
</dbReference>
<evidence type="ECO:0000256" key="10">
    <source>
        <dbReference type="RuleBase" id="RU003733"/>
    </source>
</evidence>
<feature type="binding site" evidence="9">
    <location>
        <position position="133"/>
    </location>
    <ligand>
        <name>glycerol</name>
        <dbReference type="ChEBI" id="CHEBI:17754"/>
    </ligand>
</feature>
<dbReference type="AlphaFoldDB" id="A0A2R4XK00"/>
<evidence type="ECO:0000256" key="4">
    <source>
        <dbReference type="ARBA" id="ARBA00022741"/>
    </source>
</evidence>
<name>A0A2R4XK00_9BURK</name>
<dbReference type="CDD" id="cd07786">
    <property type="entry name" value="FGGY_EcGK_like"/>
    <property type="match status" value="1"/>
</dbReference>
<comment type="catalytic activity">
    <reaction evidence="8 9">
        <text>glycerol + ATP = sn-glycerol 3-phosphate + ADP + H(+)</text>
        <dbReference type="Rhea" id="RHEA:21644"/>
        <dbReference type="ChEBI" id="CHEBI:15378"/>
        <dbReference type="ChEBI" id="CHEBI:17754"/>
        <dbReference type="ChEBI" id="CHEBI:30616"/>
        <dbReference type="ChEBI" id="CHEBI:57597"/>
        <dbReference type="ChEBI" id="CHEBI:456216"/>
        <dbReference type="EC" id="2.7.1.30"/>
    </reaction>
</comment>
<dbReference type="EMBL" id="CP028901">
    <property type="protein sequence ID" value="AWB34147.1"/>
    <property type="molecule type" value="Genomic_DNA"/>
</dbReference>
<feature type="binding site" evidence="9">
    <location>
        <position position="82"/>
    </location>
    <ligand>
        <name>glycerol</name>
        <dbReference type="ChEBI" id="CHEBI:17754"/>
    </ligand>
</feature>
<dbReference type="InterPro" id="IPR018483">
    <property type="entry name" value="Carb_kinase_FGGY_CS"/>
</dbReference>
<dbReference type="InterPro" id="IPR018485">
    <property type="entry name" value="FGGY_C"/>
</dbReference>
<evidence type="ECO:0000256" key="3">
    <source>
        <dbReference type="ARBA" id="ARBA00022679"/>
    </source>
</evidence>
<feature type="binding site" evidence="9">
    <location>
        <position position="313"/>
    </location>
    <ligand>
        <name>ATP</name>
        <dbReference type="ChEBI" id="CHEBI:30616"/>
    </ligand>
</feature>
<dbReference type="NCBIfam" id="NF000756">
    <property type="entry name" value="PRK00047.1"/>
    <property type="match status" value="1"/>
</dbReference>
<feature type="binding site" evidence="9">
    <location>
        <position position="81"/>
    </location>
    <ligand>
        <name>glycerol</name>
        <dbReference type="ChEBI" id="CHEBI:17754"/>
    </ligand>
</feature>
<evidence type="ECO:0000313" key="14">
    <source>
        <dbReference type="Proteomes" id="UP000244571"/>
    </source>
</evidence>
<evidence type="ECO:0000313" key="13">
    <source>
        <dbReference type="EMBL" id="AWB34147.1"/>
    </source>
</evidence>
<organism evidence="13 14">
    <name type="scientific">Orrella marina</name>
    <dbReference type="NCBI Taxonomy" id="2163011"/>
    <lineage>
        <taxon>Bacteria</taxon>
        <taxon>Pseudomonadati</taxon>
        <taxon>Pseudomonadota</taxon>
        <taxon>Betaproteobacteria</taxon>
        <taxon>Burkholderiales</taxon>
        <taxon>Alcaligenaceae</taxon>
        <taxon>Orrella</taxon>
    </lineage>
</organism>
<proteinExistence type="inferred from homology"/>
<evidence type="ECO:0000256" key="2">
    <source>
        <dbReference type="ARBA" id="ARBA00009156"/>
    </source>
</evidence>
<evidence type="ECO:0000259" key="11">
    <source>
        <dbReference type="Pfam" id="PF00370"/>
    </source>
</evidence>
<feature type="binding site" evidence="9">
    <location>
        <position position="264"/>
    </location>
    <ligand>
        <name>ADP</name>
        <dbReference type="ChEBI" id="CHEBI:456216"/>
    </ligand>
</feature>
<dbReference type="InterPro" id="IPR000577">
    <property type="entry name" value="Carb_kinase_FGGY"/>
</dbReference>
<feature type="binding site" evidence="9">
    <location>
        <position position="11"/>
    </location>
    <ligand>
        <name>ADP</name>
        <dbReference type="ChEBI" id="CHEBI:456216"/>
    </ligand>
</feature>
<dbReference type="NCBIfam" id="TIGR01311">
    <property type="entry name" value="glycerol_kin"/>
    <property type="match status" value="1"/>
</dbReference>
<evidence type="ECO:0000256" key="9">
    <source>
        <dbReference type="HAMAP-Rule" id="MF_00186"/>
    </source>
</evidence>
<gene>
    <name evidence="9 13" type="primary">glpK</name>
    <name evidence="13" type="ORF">DBV39_11005</name>
</gene>
<dbReference type="HAMAP" id="MF_00186">
    <property type="entry name" value="Glycerol_kin"/>
    <property type="match status" value="1"/>
</dbReference>
<evidence type="ECO:0000256" key="7">
    <source>
        <dbReference type="ARBA" id="ARBA00022840"/>
    </source>
</evidence>
<feature type="binding site" evidence="9">
    <location>
        <position position="11"/>
    </location>
    <ligand>
        <name>ATP</name>
        <dbReference type="ChEBI" id="CHEBI:30616"/>
    </ligand>
</feature>
<feature type="domain" description="Carbohydrate kinase FGGY C-terminal" evidence="12">
    <location>
        <begin position="259"/>
        <end position="449"/>
    </location>
</feature>
<feature type="binding site" evidence="9">
    <location>
        <position position="133"/>
    </location>
    <ligand>
        <name>sn-glycerol 3-phosphate</name>
        <dbReference type="ChEBI" id="CHEBI:57597"/>
    </ligand>
</feature>
<evidence type="ECO:0000256" key="5">
    <source>
        <dbReference type="ARBA" id="ARBA00022777"/>
    </source>
</evidence>
<feature type="binding site" evidence="9">
    <location>
        <position position="82"/>
    </location>
    <ligand>
        <name>sn-glycerol 3-phosphate</name>
        <dbReference type="ChEBI" id="CHEBI:57597"/>
    </ligand>
</feature>
<dbReference type="InterPro" id="IPR018484">
    <property type="entry name" value="FGGY_N"/>
</dbReference>
<dbReference type="OrthoDB" id="9805576at2"/>
<feature type="binding site" evidence="9">
    <location>
        <position position="243"/>
    </location>
    <ligand>
        <name>glycerol</name>
        <dbReference type="ChEBI" id="CHEBI:17754"/>
    </ligand>
</feature>
<accession>A0A2R4XK00</accession>
<feature type="binding site" evidence="9">
    <location>
        <position position="264"/>
    </location>
    <ligand>
        <name>ATP</name>
        <dbReference type="ChEBI" id="CHEBI:30616"/>
    </ligand>
</feature>
<dbReference type="EC" id="2.7.1.30" evidence="9"/>
<keyword evidence="6 9" id="KW-0319">Glycerol metabolism</keyword>
<keyword evidence="4 9" id="KW-0547">Nucleotide-binding</keyword>
<evidence type="ECO:0000256" key="8">
    <source>
        <dbReference type="ARBA" id="ARBA00052101"/>
    </source>
</evidence>
<dbReference type="InterPro" id="IPR005999">
    <property type="entry name" value="Glycerol_kin"/>
</dbReference>
<feature type="binding site" evidence="9">
    <location>
        <position position="13"/>
    </location>
    <ligand>
        <name>ATP</name>
        <dbReference type="ChEBI" id="CHEBI:30616"/>
    </ligand>
</feature>
<dbReference type="Pfam" id="PF00370">
    <property type="entry name" value="FGGY_N"/>
    <property type="match status" value="1"/>
</dbReference>
<dbReference type="GO" id="GO:0019563">
    <property type="term" value="P:glycerol catabolic process"/>
    <property type="evidence" value="ECO:0007669"/>
    <property type="project" value="UniProtKB-UniRule"/>
</dbReference>
<dbReference type="SUPFAM" id="SSF53067">
    <property type="entry name" value="Actin-like ATPase domain"/>
    <property type="match status" value="2"/>
</dbReference>
<evidence type="ECO:0000259" key="12">
    <source>
        <dbReference type="Pfam" id="PF02782"/>
    </source>
</evidence>
<dbReference type="FunFam" id="3.30.420.40:FF:000007">
    <property type="entry name" value="Glycerol kinase"/>
    <property type="match status" value="1"/>
</dbReference>
<comment type="activity regulation">
    <text evidence="9">Inhibited by fructose 1,6-bisphosphate (FBP).</text>
</comment>
<dbReference type="KEGG" id="boz:DBV39_11005"/>
<dbReference type="RefSeq" id="WP_108621563.1">
    <property type="nucleotide sequence ID" value="NZ_CP028901.1"/>
</dbReference>
<dbReference type="PANTHER" id="PTHR10196">
    <property type="entry name" value="SUGAR KINASE"/>
    <property type="match status" value="1"/>
</dbReference>
<dbReference type="PANTHER" id="PTHR10196:SF69">
    <property type="entry name" value="GLYCEROL KINASE"/>
    <property type="match status" value="1"/>
</dbReference>
<dbReference type="Proteomes" id="UP000244571">
    <property type="component" value="Chromosome"/>
</dbReference>
<feature type="binding site" evidence="9">
    <location>
        <position position="410"/>
    </location>
    <ligand>
        <name>ATP</name>
        <dbReference type="ChEBI" id="CHEBI:30616"/>
    </ligand>
</feature>
<protein>
    <recommendedName>
        <fullName evidence="9">Glycerol kinase</fullName>
        <ecNumber evidence="9">2.7.1.30</ecNumber>
    </recommendedName>
    <alternativeName>
        <fullName evidence="9">ATP:glycerol 3-phosphotransferase</fullName>
    </alternativeName>
    <alternativeName>
        <fullName evidence="9">Glycerokinase</fullName>
        <shortName evidence="9">GK</shortName>
    </alternativeName>
</protein>
<reference evidence="13 14" key="1">
    <citation type="submission" date="2018-04" db="EMBL/GenBank/DDBJ databases">
        <title>Bordetella sp. HZ20 isolated from seawater.</title>
        <authorList>
            <person name="Sun C."/>
        </authorList>
    </citation>
    <scope>NUCLEOTIDE SEQUENCE [LARGE SCALE GENOMIC DNA]</scope>
    <source>
        <strain evidence="13 14">HZ20</strain>
    </source>
</reference>
<feature type="binding site" evidence="9">
    <location>
        <position position="11"/>
    </location>
    <ligand>
        <name>sn-glycerol 3-phosphate</name>
        <dbReference type="ChEBI" id="CHEBI:57597"/>
    </ligand>
</feature>
<feature type="binding site" evidence="9">
    <location>
        <position position="414"/>
    </location>
    <ligand>
        <name>ADP</name>
        <dbReference type="ChEBI" id="CHEBI:456216"/>
    </ligand>
</feature>
<dbReference type="Pfam" id="PF02782">
    <property type="entry name" value="FGGY_C"/>
    <property type="match status" value="1"/>
</dbReference>
<dbReference type="PROSITE" id="PS00933">
    <property type="entry name" value="FGGY_KINASES_1"/>
    <property type="match status" value="1"/>
</dbReference>
<dbReference type="GO" id="GO:0005524">
    <property type="term" value="F:ATP binding"/>
    <property type="evidence" value="ECO:0007669"/>
    <property type="project" value="UniProtKB-UniRule"/>
</dbReference>
<evidence type="ECO:0000256" key="1">
    <source>
        <dbReference type="ARBA" id="ARBA00005190"/>
    </source>
</evidence>
<feature type="binding site" evidence="9">
    <location>
        <position position="12"/>
    </location>
    <ligand>
        <name>ATP</name>
        <dbReference type="ChEBI" id="CHEBI:30616"/>
    </ligand>
</feature>